<evidence type="ECO:0000256" key="7">
    <source>
        <dbReference type="PIRSR" id="PIRSR604808-2"/>
    </source>
</evidence>
<keyword evidence="7" id="KW-0464">Manganese</keyword>
<feature type="site" description="Transition state stabilizer" evidence="8">
    <location>
        <position position="62"/>
    </location>
</feature>
<dbReference type="InterPro" id="IPR004808">
    <property type="entry name" value="AP_endonuc_1"/>
</dbReference>
<dbReference type="SUPFAM" id="SSF56219">
    <property type="entry name" value="DNase I-like"/>
    <property type="match status" value="1"/>
</dbReference>
<dbReference type="InterPro" id="IPR036691">
    <property type="entry name" value="Endo/exonu/phosph_ase_sf"/>
</dbReference>
<gene>
    <name evidence="10" type="ORF">HMPREF9211_1231</name>
</gene>
<dbReference type="GO" id="GO:0003677">
    <property type="term" value="F:DNA binding"/>
    <property type="evidence" value="ECO:0007669"/>
    <property type="project" value="InterPro"/>
</dbReference>
<keyword evidence="5 7" id="KW-0460">Magnesium</keyword>
<feature type="domain" description="Endonuclease/exonuclease/phosphatase" evidence="9">
    <location>
        <begin position="4"/>
        <end position="141"/>
    </location>
</feature>
<feature type="active site" evidence="6">
    <location>
        <position position="21"/>
    </location>
</feature>
<evidence type="ECO:0000256" key="4">
    <source>
        <dbReference type="ARBA" id="ARBA00022801"/>
    </source>
</evidence>
<dbReference type="GO" id="GO:0008081">
    <property type="term" value="F:phosphoric diester hydrolase activity"/>
    <property type="evidence" value="ECO:0007669"/>
    <property type="project" value="TreeGrafter"/>
</dbReference>
<evidence type="ECO:0000259" key="9">
    <source>
        <dbReference type="Pfam" id="PF03372"/>
    </source>
</evidence>
<dbReference type="Proteomes" id="UP000003648">
    <property type="component" value="Unassembled WGS sequence"/>
</dbReference>
<dbReference type="InterPro" id="IPR005135">
    <property type="entry name" value="Endo/exonuclease/phosphatase"/>
</dbReference>
<dbReference type="PROSITE" id="PS51435">
    <property type="entry name" value="AP_NUCLEASE_F1_4"/>
    <property type="match status" value="1"/>
</dbReference>
<dbReference type="Gene3D" id="3.60.10.10">
    <property type="entry name" value="Endonuclease/exonuclease/phosphatase"/>
    <property type="match status" value="1"/>
</dbReference>
<reference evidence="10 11" key="1">
    <citation type="submission" date="2010-09" db="EMBL/GenBank/DDBJ databases">
        <authorList>
            <person name="Durkin A.S."/>
            <person name="Madupu R."/>
            <person name="Torralba M."/>
            <person name="Gillis M."/>
            <person name="Methe B."/>
            <person name="Sutton G."/>
            <person name="Nelson K.E."/>
        </authorList>
    </citation>
    <scope>NUCLEOTIDE SEQUENCE [LARGE SCALE GENOMIC DNA]</scope>
    <source>
        <strain evidence="10 11">LactinV 01V1-a</strain>
    </source>
</reference>
<dbReference type="AlphaFoldDB" id="E1NS79"/>
<proteinExistence type="inferred from homology"/>
<comment type="similarity">
    <text evidence="2">Belongs to the DNA repair enzymes AP/ExoA family.</text>
</comment>
<dbReference type="GO" id="GO:0006284">
    <property type="term" value="P:base-excision repair"/>
    <property type="evidence" value="ECO:0007669"/>
    <property type="project" value="TreeGrafter"/>
</dbReference>
<dbReference type="GO" id="GO:0046872">
    <property type="term" value="F:metal ion binding"/>
    <property type="evidence" value="ECO:0007669"/>
    <property type="project" value="UniProtKB-KW"/>
</dbReference>
<dbReference type="PROSITE" id="PS00728">
    <property type="entry name" value="AP_NUCLEASE_F1_3"/>
    <property type="match status" value="1"/>
</dbReference>
<protein>
    <submittedName>
        <fullName evidence="10">Putative exodeoxyribonuclease III</fullName>
    </submittedName>
</protein>
<evidence type="ECO:0000256" key="3">
    <source>
        <dbReference type="ARBA" id="ARBA00022723"/>
    </source>
</evidence>
<organism evidence="10 11">
    <name type="scientific">Lactobacillus iners LactinV 01V1-a</name>
    <dbReference type="NCBI Taxonomy" id="879297"/>
    <lineage>
        <taxon>Bacteria</taxon>
        <taxon>Bacillati</taxon>
        <taxon>Bacillota</taxon>
        <taxon>Bacilli</taxon>
        <taxon>Lactobacillales</taxon>
        <taxon>Lactobacillaceae</taxon>
        <taxon>Lactobacillus</taxon>
    </lineage>
</organism>
<evidence type="ECO:0000256" key="8">
    <source>
        <dbReference type="PIRSR" id="PIRSR604808-3"/>
    </source>
</evidence>
<dbReference type="GO" id="GO:0003906">
    <property type="term" value="F:DNA-(apurinic or apyrimidinic site) endonuclease activity"/>
    <property type="evidence" value="ECO:0007669"/>
    <property type="project" value="TreeGrafter"/>
</dbReference>
<dbReference type="PANTHER" id="PTHR22748">
    <property type="entry name" value="AP ENDONUCLEASE"/>
    <property type="match status" value="1"/>
</dbReference>
<name>E1NS79_9LACO</name>
<feature type="site" description="Interaction with DNA substrate" evidence="8">
    <location>
        <position position="159"/>
    </location>
</feature>
<accession>E1NS79</accession>
<feature type="binding site" evidence="7">
    <location>
        <position position="60"/>
    </location>
    <ligand>
        <name>Mg(2+)</name>
        <dbReference type="ChEBI" id="CHEBI:18420"/>
        <label>1</label>
    </ligand>
</feature>
<evidence type="ECO:0000313" key="11">
    <source>
        <dbReference type="Proteomes" id="UP000003648"/>
    </source>
</evidence>
<keyword evidence="3 7" id="KW-0479">Metal-binding</keyword>
<evidence type="ECO:0000256" key="1">
    <source>
        <dbReference type="ARBA" id="ARBA00001936"/>
    </source>
</evidence>
<evidence type="ECO:0000256" key="2">
    <source>
        <dbReference type="ARBA" id="ARBA00007092"/>
    </source>
</evidence>
<dbReference type="Pfam" id="PF03372">
    <property type="entry name" value="Exo_endo_phos"/>
    <property type="match status" value="1"/>
</dbReference>
<keyword evidence="4" id="KW-0378">Hydrolase</keyword>
<dbReference type="EMBL" id="AEHQ01000036">
    <property type="protein sequence ID" value="EFO71000.1"/>
    <property type="molecule type" value="Genomic_DNA"/>
</dbReference>
<sequence>MDQEGRIITLEFDTFYLTQVYTPNSGNELKRLADREIWDTKYQEYLAKLDQNKPVIASGDYNVAHQEIDLKHPETNHHNAGFTDEERKGFSKLLSLGFIDTFRYINGDITDVYSWWSQRIRTSKTNNAGWRIDYYLVSQRLADKIEQSKMIDTGDRKDHCPILLKIDL</sequence>
<feature type="active site" description="Proton acceptor" evidence="6">
    <location>
        <position position="159"/>
    </location>
</feature>
<comment type="caution">
    <text evidence="10">The sequence shown here is derived from an EMBL/GenBank/DDBJ whole genome shotgun (WGS) entry which is preliminary data.</text>
</comment>
<feature type="site" description="Important for catalytic activity" evidence="8">
    <location>
        <position position="133"/>
    </location>
</feature>
<dbReference type="PANTHER" id="PTHR22748:SF6">
    <property type="entry name" value="DNA-(APURINIC OR APYRIMIDINIC SITE) ENDONUCLEASE"/>
    <property type="match status" value="1"/>
</dbReference>
<dbReference type="NCBIfam" id="TIGR00633">
    <property type="entry name" value="xth"/>
    <property type="match status" value="1"/>
</dbReference>
<dbReference type="InterPro" id="IPR020848">
    <property type="entry name" value="AP_endonuclease_F1_CS"/>
</dbReference>
<evidence type="ECO:0000256" key="6">
    <source>
        <dbReference type="PIRSR" id="PIRSR604808-1"/>
    </source>
</evidence>
<feature type="binding site" evidence="7">
    <location>
        <position position="62"/>
    </location>
    <ligand>
        <name>Mg(2+)</name>
        <dbReference type="ChEBI" id="CHEBI:18420"/>
        <label>1</label>
    </ligand>
</feature>
<feature type="active site" description="Proton donor/acceptor" evidence="6">
    <location>
        <position position="60"/>
    </location>
</feature>
<comment type="cofactor">
    <cofactor evidence="7">
        <name>Mg(2+)</name>
        <dbReference type="ChEBI" id="CHEBI:18420"/>
    </cofactor>
    <cofactor evidence="7">
        <name>Mn(2+)</name>
        <dbReference type="ChEBI" id="CHEBI:29035"/>
    </cofactor>
    <text evidence="7">Probably binds two magnesium or manganese ions per subunit.</text>
</comment>
<feature type="binding site" evidence="7">
    <location>
        <position position="159"/>
    </location>
    <ligand>
        <name>Mg(2+)</name>
        <dbReference type="ChEBI" id="CHEBI:18420"/>
        <label>1</label>
    </ligand>
</feature>
<dbReference type="CDD" id="cd09087">
    <property type="entry name" value="Ape1-like_AP-endo"/>
    <property type="match status" value="1"/>
</dbReference>
<evidence type="ECO:0000313" key="10">
    <source>
        <dbReference type="EMBL" id="EFO71000.1"/>
    </source>
</evidence>
<evidence type="ECO:0000256" key="5">
    <source>
        <dbReference type="ARBA" id="ARBA00022842"/>
    </source>
</evidence>
<feature type="binding site" evidence="7">
    <location>
        <position position="158"/>
    </location>
    <ligand>
        <name>Mg(2+)</name>
        <dbReference type="ChEBI" id="CHEBI:18420"/>
        <label>1</label>
    </ligand>
</feature>
<dbReference type="GO" id="GO:0008311">
    <property type="term" value="F:double-stranded DNA 3'-5' DNA exonuclease activity"/>
    <property type="evidence" value="ECO:0007669"/>
    <property type="project" value="TreeGrafter"/>
</dbReference>
<comment type="cofactor">
    <cofactor evidence="1">
        <name>Mn(2+)</name>
        <dbReference type="ChEBI" id="CHEBI:29035"/>
    </cofactor>
</comment>